<feature type="transmembrane region" description="Helical" evidence="1">
    <location>
        <begin position="35"/>
        <end position="58"/>
    </location>
</feature>
<comment type="caution">
    <text evidence="2">The sequence shown here is derived from an EMBL/GenBank/DDBJ whole genome shotgun (WGS) entry which is preliminary data.</text>
</comment>
<dbReference type="PANTHER" id="PTHR34821">
    <property type="entry name" value="INNER MEMBRANE PROTEIN YDCZ"/>
    <property type="match status" value="1"/>
</dbReference>
<gene>
    <name evidence="2" type="ORF">E5347_00155</name>
</gene>
<dbReference type="RefSeq" id="WP_136003347.1">
    <property type="nucleotide sequence ID" value="NZ_SRYR01000001.1"/>
</dbReference>
<feature type="transmembrane region" description="Helical" evidence="1">
    <location>
        <begin position="6"/>
        <end position="23"/>
    </location>
</feature>
<feature type="transmembrane region" description="Helical" evidence="1">
    <location>
        <begin position="96"/>
        <end position="117"/>
    </location>
</feature>
<keyword evidence="1" id="KW-0812">Transmembrane</keyword>
<reference evidence="2 3" key="1">
    <citation type="submission" date="2019-04" db="EMBL/GenBank/DDBJ databases">
        <title>Microbes associate with the intestines of laboratory mice.</title>
        <authorList>
            <person name="Navarre W."/>
            <person name="Wong E."/>
            <person name="Huang K."/>
            <person name="Tropini C."/>
            <person name="Ng K."/>
            <person name="Yu B."/>
        </authorList>
    </citation>
    <scope>NUCLEOTIDE SEQUENCE [LARGE SCALE GENOMIC DNA]</scope>
    <source>
        <strain evidence="2 3">NM50_B9-20</strain>
    </source>
</reference>
<keyword evidence="1" id="KW-0472">Membrane</keyword>
<evidence type="ECO:0000256" key="1">
    <source>
        <dbReference type="SAM" id="Phobius"/>
    </source>
</evidence>
<dbReference type="InterPro" id="IPR006750">
    <property type="entry name" value="YdcZ"/>
</dbReference>
<organism evidence="2 3">
    <name type="scientific">Clostridium sartagoforme</name>
    <dbReference type="NCBI Taxonomy" id="84031"/>
    <lineage>
        <taxon>Bacteria</taxon>
        <taxon>Bacillati</taxon>
        <taxon>Bacillota</taxon>
        <taxon>Clostridia</taxon>
        <taxon>Eubacteriales</taxon>
        <taxon>Clostridiaceae</taxon>
        <taxon>Clostridium</taxon>
    </lineage>
</organism>
<dbReference type="EMBL" id="SRYR01000001">
    <property type="protein sequence ID" value="TGY43259.1"/>
    <property type="molecule type" value="Genomic_DNA"/>
</dbReference>
<dbReference type="Proteomes" id="UP000306888">
    <property type="component" value="Unassembled WGS sequence"/>
</dbReference>
<accession>A0A4S2DLW6</accession>
<evidence type="ECO:0000313" key="2">
    <source>
        <dbReference type="EMBL" id="TGY43259.1"/>
    </source>
</evidence>
<dbReference type="PANTHER" id="PTHR34821:SF2">
    <property type="entry name" value="INNER MEMBRANE PROTEIN YDCZ"/>
    <property type="match status" value="1"/>
</dbReference>
<dbReference type="GO" id="GO:0005886">
    <property type="term" value="C:plasma membrane"/>
    <property type="evidence" value="ECO:0007669"/>
    <property type="project" value="TreeGrafter"/>
</dbReference>
<feature type="transmembrane region" description="Helical" evidence="1">
    <location>
        <begin position="123"/>
        <end position="142"/>
    </location>
</feature>
<dbReference type="AlphaFoldDB" id="A0A4S2DLW6"/>
<evidence type="ECO:0000313" key="3">
    <source>
        <dbReference type="Proteomes" id="UP000306888"/>
    </source>
</evidence>
<proteinExistence type="predicted"/>
<dbReference type="Pfam" id="PF04657">
    <property type="entry name" value="DMT_YdcZ"/>
    <property type="match status" value="1"/>
</dbReference>
<feature type="transmembrane region" description="Helical" evidence="1">
    <location>
        <begin position="70"/>
        <end position="89"/>
    </location>
</feature>
<keyword evidence="3" id="KW-1185">Reference proteome</keyword>
<name>A0A4S2DLW6_9CLOT</name>
<keyword evidence="1" id="KW-1133">Transmembrane helix</keyword>
<protein>
    <submittedName>
        <fullName evidence="2">DMT family transporter</fullName>
    </submittedName>
</protein>
<dbReference type="OrthoDB" id="1654616at2"/>
<sequence>MFYFYVLLAIMAGVSVVISRIYNSRIAEEIGTFQGTFINYVTGLISAFLLFIITKDYININPESYSNIPFYAYLGGGIGILVVMLSNYTTPKVSSFYLSLIVFLGQLSIGILIDYYSYNTVSMGKLIGGLLILLGLSYNILIDKSIDSKNKLIDETL</sequence>